<dbReference type="PANTHER" id="PTHR30349:SF64">
    <property type="entry name" value="PROPHAGE INTEGRASE INTD-RELATED"/>
    <property type="match status" value="1"/>
</dbReference>
<dbReference type="CDD" id="cd01189">
    <property type="entry name" value="INT_ICEBs1_C_like"/>
    <property type="match status" value="1"/>
</dbReference>
<dbReference type="PANTHER" id="PTHR30349">
    <property type="entry name" value="PHAGE INTEGRASE-RELATED"/>
    <property type="match status" value="1"/>
</dbReference>
<reference evidence="3" key="1">
    <citation type="submission" date="2023-03" db="EMBL/GenBank/DDBJ databases">
        <title>Actinoallomurus iriomotensis NBRC 103681.</title>
        <authorList>
            <person name="Ichikawa N."/>
            <person name="Sato H."/>
            <person name="Tonouchi N."/>
        </authorList>
    </citation>
    <scope>NUCLEOTIDE SEQUENCE</scope>
    <source>
        <strain evidence="3">NBRC 103681</strain>
    </source>
</reference>
<dbReference type="InterPro" id="IPR013762">
    <property type="entry name" value="Integrase-like_cat_sf"/>
</dbReference>
<accession>A0A9W6RDM3</accession>
<dbReference type="GO" id="GO:0015074">
    <property type="term" value="P:DNA integration"/>
    <property type="evidence" value="ECO:0007669"/>
    <property type="project" value="InterPro"/>
</dbReference>
<dbReference type="GO" id="GO:0003677">
    <property type="term" value="F:DNA binding"/>
    <property type="evidence" value="ECO:0007669"/>
    <property type="project" value="InterPro"/>
</dbReference>
<dbReference type="InterPro" id="IPR050090">
    <property type="entry name" value="Tyrosine_recombinase_XerCD"/>
</dbReference>
<protein>
    <recommendedName>
        <fullName evidence="2">Tyr recombinase domain-containing protein</fullName>
    </recommendedName>
</protein>
<dbReference type="AlphaFoldDB" id="A0A9W6RDM3"/>
<evidence type="ECO:0000313" key="3">
    <source>
        <dbReference type="EMBL" id="GLY72167.1"/>
    </source>
</evidence>
<dbReference type="Pfam" id="PF00589">
    <property type="entry name" value="Phage_integrase"/>
    <property type="match status" value="1"/>
</dbReference>
<feature type="domain" description="Tyr recombinase" evidence="2">
    <location>
        <begin position="1"/>
        <end position="195"/>
    </location>
</feature>
<name>A0A9W6RDM3_9ACTN</name>
<keyword evidence="1" id="KW-0233">DNA recombination</keyword>
<sequence length="214" mass="23494">MVDLGAGCGLRQGEIFGLPADEIDFDSGWLHIACQIKVANGHLVFGAPKRNKERDVPLPSRVARVLTDHMDEYPPVEISLPWLRPDGPLVTKRLVFTRMGGEGAVRRTDFNVRIWKPALVEAGVIPHPAPGARHQSAREHGMHALRHFYASVLLDAGENVKALSQYLGHADPGFTLRVYTHLMQSSESRTRRAVDGMYECIDSVPDGPGTAQGS</sequence>
<evidence type="ECO:0000313" key="4">
    <source>
        <dbReference type="Proteomes" id="UP001165135"/>
    </source>
</evidence>
<dbReference type="PROSITE" id="PS51898">
    <property type="entry name" value="TYR_RECOMBINASE"/>
    <property type="match status" value="1"/>
</dbReference>
<proteinExistence type="predicted"/>
<evidence type="ECO:0000259" key="2">
    <source>
        <dbReference type="PROSITE" id="PS51898"/>
    </source>
</evidence>
<gene>
    <name evidence="3" type="ORF">Airi01_004340</name>
</gene>
<dbReference type="EMBL" id="BSTJ01000001">
    <property type="protein sequence ID" value="GLY72167.1"/>
    <property type="molecule type" value="Genomic_DNA"/>
</dbReference>
<dbReference type="Proteomes" id="UP001165135">
    <property type="component" value="Unassembled WGS sequence"/>
</dbReference>
<dbReference type="InterPro" id="IPR011010">
    <property type="entry name" value="DNA_brk_join_enz"/>
</dbReference>
<dbReference type="GO" id="GO:0006310">
    <property type="term" value="P:DNA recombination"/>
    <property type="evidence" value="ECO:0007669"/>
    <property type="project" value="UniProtKB-KW"/>
</dbReference>
<dbReference type="SUPFAM" id="SSF56349">
    <property type="entry name" value="DNA breaking-rejoining enzymes"/>
    <property type="match status" value="1"/>
</dbReference>
<evidence type="ECO:0000256" key="1">
    <source>
        <dbReference type="ARBA" id="ARBA00023172"/>
    </source>
</evidence>
<dbReference type="InterPro" id="IPR002104">
    <property type="entry name" value="Integrase_catalytic"/>
</dbReference>
<organism evidence="3 4">
    <name type="scientific">Actinoallomurus iriomotensis</name>
    <dbReference type="NCBI Taxonomy" id="478107"/>
    <lineage>
        <taxon>Bacteria</taxon>
        <taxon>Bacillati</taxon>
        <taxon>Actinomycetota</taxon>
        <taxon>Actinomycetes</taxon>
        <taxon>Streptosporangiales</taxon>
        <taxon>Thermomonosporaceae</taxon>
        <taxon>Actinoallomurus</taxon>
    </lineage>
</organism>
<comment type="caution">
    <text evidence="3">The sequence shown here is derived from an EMBL/GenBank/DDBJ whole genome shotgun (WGS) entry which is preliminary data.</text>
</comment>
<dbReference type="Gene3D" id="1.10.443.10">
    <property type="entry name" value="Intergrase catalytic core"/>
    <property type="match status" value="1"/>
</dbReference>